<evidence type="ECO:0008006" key="3">
    <source>
        <dbReference type="Google" id="ProtNLM"/>
    </source>
</evidence>
<dbReference type="RefSeq" id="WP_284153919.1">
    <property type="nucleotide sequence ID" value="NZ_AP025516.1"/>
</dbReference>
<keyword evidence="2" id="KW-1185">Reference proteome</keyword>
<evidence type="ECO:0000313" key="2">
    <source>
        <dbReference type="Proteomes" id="UP000830055"/>
    </source>
</evidence>
<dbReference type="Proteomes" id="UP000830055">
    <property type="component" value="Chromosome"/>
</dbReference>
<proteinExistence type="predicted"/>
<gene>
    <name evidence="1" type="ORF">DPPLL_12140</name>
</gene>
<sequence length="63" mass="7100">MGQPNNRQEQPRAGQGVSDDTILKIAKEIAVKFIEVGRLTPSTFDETFKAIYRTVDEAVPRHE</sequence>
<protein>
    <recommendedName>
        <fullName evidence="3">Conjugal transfer protein TraB</fullName>
    </recommendedName>
</protein>
<name>A0ABM7W7D7_9BACT</name>
<evidence type="ECO:0000313" key="1">
    <source>
        <dbReference type="EMBL" id="BDD86849.1"/>
    </source>
</evidence>
<dbReference type="EMBL" id="AP025516">
    <property type="protein sequence ID" value="BDD86849.1"/>
    <property type="molecule type" value="Genomic_DNA"/>
</dbReference>
<accession>A0ABM7W7D7</accession>
<reference evidence="1 2" key="1">
    <citation type="submission" date="2022-01" db="EMBL/GenBank/DDBJ databases">
        <title>Desulfofustis limnae sp. nov., a novel mesophilic sulfate-reducing bacterium isolated from marsh soil.</title>
        <authorList>
            <person name="Watanabe M."/>
            <person name="Takahashi A."/>
            <person name="Kojima H."/>
            <person name="Fukui M."/>
        </authorList>
    </citation>
    <scope>NUCLEOTIDE SEQUENCE [LARGE SCALE GENOMIC DNA]</scope>
    <source>
        <strain evidence="1 2">PPLL</strain>
    </source>
</reference>
<organism evidence="1 2">
    <name type="scientific">Desulfofustis limnaeus</name>
    <dbReference type="NCBI Taxonomy" id="2740163"/>
    <lineage>
        <taxon>Bacteria</taxon>
        <taxon>Pseudomonadati</taxon>
        <taxon>Thermodesulfobacteriota</taxon>
        <taxon>Desulfobulbia</taxon>
        <taxon>Desulfobulbales</taxon>
        <taxon>Desulfocapsaceae</taxon>
        <taxon>Desulfofustis</taxon>
    </lineage>
</organism>